<dbReference type="PANTHER" id="PTHR14969:SF13">
    <property type="entry name" value="AT30094P"/>
    <property type="match status" value="1"/>
</dbReference>
<evidence type="ECO:0000259" key="2">
    <source>
        <dbReference type="SMART" id="SM00014"/>
    </source>
</evidence>
<evidence type="ECO:0000256" key="1">
    <source>
        <dbReference type="SAM" id="Phobius"/>
    </source>
</evidence>
<dbReference type="Pfam" id="PF01569">
    <property type="entry name" value="PAP2"/>
    <property type="match status" value="1"/>
</dbReference>
<dbReference type="EMBL" id="CZCS02000200">
    <property type="protein sequence ID" value="VXD21743.1"/>
    <property type="molecule type" value="Genomic_DNA"/>
</dbReference>
<dbReference type="Gene3D" id="1.20.144.10">
    <property type="entry name" value="Phosphatidic acid phosphatase type 2/haloperoxidase"/>
    <property type="match status" value="1"/>
</dbReference>
<dbReference type="InterPro" id="IPR000326">
    <property type="entry name" value="PAP2/HPO"/>
</dbReference>
<feature type="transmembrane region" description="Helical" evidence="1">
    <location>
        <begin position="148"/>
        <end position="168"/>
    </location>
</feature>
<feature type="transmembrane region" description="Helical" evidence="1">
    <location>
        <begin position="74"/>
        <end position="95"/>
    </location>
</feature>
<dbReference type="OrthoDB" id="9789113at2"/>
<sequence length="239" mass="26887">MSNFNASLSSFFKLNSVKNWLIVHWQFLVLGISLPLLLFIILALKIGENASGLSWDVSILFSVYSPRQTQLEKLVFILTRAGMFPGIFWLATPVISTLGYQKKWRSLLYFFLTLLGSGLISISTKIFFHRMRPDFGISTHPLPTDFSFPSGHALLSMAFTIALVILTWKTKWRGLVIGLGGLFVLTIAWTRLYLGVHFPSDILGGWLLAITWAVLASLLLNLHQFDILVSDQSSKISKH</sequence>
<protein>
    <submittedName>
        <fullName evidence="3">Phosphoesterase PA-phosphatase related protein</fullName>
    </submittedName>
</protein>
<dbReference type="Proteomes" id="UP000182190">
    <property type="component" value="Unassembled WGS sequence"/>
</dbReference>
<dbReference type="PANTHER" id="PTHR14969">
    <property type="entry name" value="SPHINGOSINE-1-PHOSPHATE PHOSPHOHYDROLASE"/>
    <property type="match status" value="1"/>
</dbReference>
<dbReference type="InterPro" id="IPR036938">
    <property type="entry name" value="PAP2/HPO_sf"/>
</dbReference>
<dbReference type="SUPFAM" id="SSF48317">
    <property type="entry name" value="Acid phosphatase/Vanadium-dependent haloperoxidase"/>
    <property type="match status" value="1"/>
</dbReference>
<feature type="transmembrane region" description="Helical" evidence="1">
    <location>
        <begin position="175"/>
        <end position="196"/>
    </location>
</feature>
<evidence type="ECO:0000313" key="4">
    <source>
        <dbReference type="Proteomes" id="UP000182190"/>
    </source>
</evidence>
<evidence type="ECO:0000313" key="3">
    <source>
        <dbReference type="EMBL" id="VXD21743.1"/>
    </source>
</evidence>
<dbReference type="SMART" id="SM00014">
    <property type="entry name" value="acidPPc"/>
    <property type="match status" value="1"/>
</dbReference>
<dbReference type="RefSeq" id="WP_083619881.1">
    <property type="nucleotide sequence ID" value="NZ_LR735012.1"/>
</dbReference>
<feature type="transmembrane region" description="Helical" evidence="1">
    <location>
        <begin position="21"/>
        <end position="44"/>
    </location>
</feature>
<name>A0A7Z9E0R7_9CYAN</name>
<feature type="transmembrane region" description="Helical" evidence="1">
    <location>
        <begin position="107"/>
        <end position="128"/>
    </location>
</feature>
<feature type="domain" description="Phosphatidic acid phosphatase type 2/haloperoxidase" evidence="2">
    <location>
        <begin position="107"/>
        <end position="217"/>
    </location>
</feature>
<keyword evidence="4" id="KW-1185">Reference proteome</keyword>
<reference evidence="3" key="1">
    <citation type="submission" date="2019-10" db="EMBL/GenBank/DDBJ databases">
        <authorList>
            <consortium name="Genoscope - CEA"/>
            <person name="William W."/>
        </authorList>
    </citation>
    <scope>NUCLEOTIDE SEQUENCE [LARGE SCALE GENOMIC DNA]</scope>
    <source>
        <strain evidence="3">BBR_PRJEB10994</strain>
    </source>
</reference>
<dbReference type="CDD" id="cd03392">
    <property type="entry name" value="PAP2_like_2"/>
    <property type="match status" value="1"/>
</dbReference>
<keyword evidence="1" id="KW-0472">Membrane</keyword>
<keyword evidence="1" id="KW-0812">Transmembrane</keyword>
<keyword evidence="1" id="KW-1133">Transmembrane helix</keyword>
<proteinExistence type="predicted"/>
<organism evidence="3 4">
    <name type="scientific">Planktothrix paucivesiculata PCC 9631</name>
    <dbReference type="NCBI Taxonomy" id="671071"/>
    <lineage>
        <taxon>Bacteria</taxon>
        <taxon>Bacillati</taxon>
        <taxon>Cyanobacteriota</taxon>
        <taxon>Cyanophyceae</taxon>
        <taxon>Oscillatoriophycideae</taxon>
        <taxon>Oscillatoriales</taxon>
        <taxon>Microcoleaceae</taxon>
        <taxon>Planktothrix</taxon>
    </lineage>
</organism>
<gene>
    <name evidence="3" type="ORF">PL9631_590072</name>
</gene>
<accession>A0A7Z9E0R7</accession>
<dbReference type="AlphaFoldDB" id="A0A7Z9E0R7"/>
<comment type="caution">
    <text evidence="3">The sequence shown here is derived from an EMBL/GenBank/DDBJ whole genome shotgun (WGS) entry which is preliminary data.</text>
</comment>
<feature type="transmembrane region" description="Helical" evidence="1">
    <location>
        <begin position="202"/>
        <end position="222"/>
    </location>
</feature>